<dbReference type="Pfam" id="PF00760">
    <property type="entry name" value="Cucumo_coat"/>
    <property type="match status" value="1"/>
</dbReference>
<dbReference type="InterPro" id="IPR023346">
    <property type="entry name" value="Lysozyme-like_dom_sf"/>
</dbReference>
<protein>
    <submittedName>
        <fullName evidence="5">Lytic transglycosylase</fullName>
    </submittedName>
</protein>
<dbReference type="Proteomes" id="UP000613743">
    <property type="component" value="Unassembled WGS sequence"/>
</dbReference>
<dbReference type="Pfam" id="PF01464">
    <property type="entry name" value="SLT"/>
    <property type="match status" value="1"/>
</dbReference>
<dbReference type="SUPFAM" id="SSF53955">
    <property type="entry name" value="Lysozyme-like"/>
    <property type="match status" value="1"/>
</dbReference>
<keyword evidence="6" id="KW-1185">Reference proteome</keyword>
<dbReference type="GO" id="GO:0042597">
    <property type="term" value="C:periplasmic space"/>
    <property type="evidence" value="ECO:0007669"/>
    <property type="project" value="InterPro"/>
</dbReference>
<dbReference type="GO" id="GO:0004553">
    <property type="term" value="F:hydrolase activity, hydrolyzing O-glycosyl compounds"/>
    <property type="evidence" value="ECO:0007669"/>
    <property type="project" value="InterPro"/>
</dbReference>
<dbReference type="PANTHER" id="PTHR37423">
    <property type="entry name" value="SOLUBLE LYTIC MUREIN TRANSGLYCOSYLASE-RELATED"/>
    <property type="match status" value="1"/>
</dbReference>
<dbReference type="Pfam" id="PF14718">
    <property type="entry name" value="SLT_L"/>
    <property type="match status" value="1"/>
</dbReference>
<dbReference type="GO" id="GO:0000270">
    <property type="term" value="P:peptidoglycan metabolic process"/>
    <property type="evidence" value="ECO:0007669"/>
    <property type="project" value="InterPro"/>
</dbReference>
<dbReference type="PANTHER" id="PTHR37423:SF5">
    <property type="entry name" value="SOLUBLE LYTIC MUREIN TRANSGLYCOSYLASE"/>
    <property type="match status" value="1"/>
</dbReference>
<dbReference type="Gene3D" id="1.10.530.10">
    <property type="match status" value="1"/>
</dbReference>
<reference evidence="5" key="2">
    <citation type="submission" date="2020-09" db="EMBL/GenBank/DDBJ databases">
        <authorList>
            <person name="Sun Q."/>
            <person name="Ohkuma M."/>
        </authorList>
    </citation>
    <scope>NUCLEOTIDE SEQUENCE</scope>
    <source>
        <strain evidence="5">JCM 30804</strain>
    </source>
</reference>
<comment type="similarity">
    <text evidence="1">Belongs to the transglycosylase Slt family.</text>
</comment>
<accession>A0A917JX51</accession>
<dbReference type="Gene3D" id="1.10.1240.20">
    <property type="entry name" value="Lytic transglycosylase, superhelical linker domain"/>
    <property type="match status" value="1"/>
</dbReference>
<gene>
    <name evidence="5" type="primary">sltY</name>
    <name evidence="5" type="ORF">GCM10009332_30380</name>
</gene>
<evidence type="ECO:0000259" key="4">
    <source>
        <dbReference type="Pfam" id="PF14718"/>
    </source>
</evidence>
<dbReference type="SUPFAM" id="SSF48435">
    <property type="entry name" value="Bacterial muramidases"/>
    <property type="match status" value="1"/>
</dbReference>
<dbReference type="PROSITE" id="PS00922">
    <property type="entry name" value="TRANSGLYCOSYLASE"/>
    <property type="match status" value="1"/>
</dbReference>
<dbReference type="EMBL" id="BMPZ01000011">
    <property type="protein sequence ID" value="GGI91031.1"/>
    <property type="molecule type" value="Genomic_DNA"/>
</dbReference>
<dbReference type="InterPro" id="IPR008258">
    <property type="entry name" value="Transglycosylase_SLT_dom_1"/>
</dbReference>
<dbReference type="InterPro" id="IPR000189">
    <property type="entry name" value="Transglyc_AS"/>
</dbReference>
<keyword evidence="2" id="KW-0732">Signal</keyword>
<dbReference type="InterPro" id="IPR012289">
    <property type="entry name" value="Lytic_TGlycosylase_superhlx_L"/>
</dbReference>
<feature type="domain" description="Lytic transglycosylase superhelical linker" evidence="4">
    <location>
        <begin position="378"/>
        <end position="444"/>
    </location>
</feature>
<evidence type="ECO:0000313" key="6">
    <source>
        <dbReference type="Proteomes" id="UP000613743"/>
    </source>
</evidence>
<dbReference type="GO" id="GO:0016020">
    <property type="term" value="C:membrane"/>
    <property type="evidence" value="ECO:0007669"/>
    <property type="project" value="InterPro"/>
</dbReference>
<evidence type="ECO:0000256" key="1">
    <source>
        <dbReference type="ARBA" id="ARBA00007734"/>
    </source>
</evidence>
<evidence type="ECO:0000313" key="5">
    <source>
        <dbReference type="EMBL" id="GGI91031.1"/>
    </source>
</evidence>
<evidence type="ECO:0000256" key="2">
    <source>
        <dbReference type="ARBA" id="ARBA00022729"/>
    </source>
</evidence>
<proteinExistence type="inferred from homology"/>
<evidence type="ECO:0000259" key="3">
    <source>
        <dbReference type="Pfam" id="PF01464"/>
    </source>
</evidence>
<dbReference type="Gene3D" id="1.25.20.10">
    <property type="entry name" value="Bacterial muramidases"/>
    <property type="match status" value="1"/>
</dbReference>
<dbReference type="CDD" id="cd13401">
    <property type="entry name" value="Slt70-like"/>
    <property type="match status" value="1"/>
</dbReference>
<feature type="domain" description="Transglycosylase SLT" evidence="3">
    <location>
        <begin position="455"/>
        <end position="565"/>
    </location>
</feature>
<sequence length="616" mass="72013">MGLSQLTQPQQDYLAAKKALDLNKQAEYRKLRKRLQDYPLTLYLDYHDTIEEILASRGSKAQAQLEAFRDSPLYNSGRYRYLKQTGGHARWQDFLVLSPQEPRETQLRCYYYRALLATGESKRAFQGAEKLWLHGKSRPKSCDPLFSAWSKAGHKTQAMIWSRMLLAFESNQYGLLKYLSKKVTRSKPMTKQLLAVYKDPNTLRHVDQFNSTQQLMSELVRVGLKKLARKDLKSAVRLFHRYEQKNRFSKYQSIEVQRYIVRRGLIRKAEEIKSFIDTALPNIQSDDLFEKRIRWAIHEKDKSAQDKFIQLLSEKAKQSHRWQYWQLKNGLINSPESNARQLQQQRNFYGFTAAFQNKQAIQLNHQSNTVDKQVLKQIASDKALSRIQELYAIEKLSEARNEWVLLLRRVTKEQKTQLGLYAQQRQWFDAAVQASIQAKLWGDMQMRFPEAEQKNFLAASKKYKVDIDEIRAIARRESAFFARAQSGVGARGLMQLMPATAKQTAKKNNIHYRTKSQLFNSQLNIQLGSAYYAELLTQFKQNRVLATAAYNAGPHRVKRWLEKSNGTLDVMSFIETIPFKETREYVQAVISYRAIFQKMNGKPVSIFTEDEIRFKY</sequence>
<organism evidence="5 6">
    <name type="scientific">Shewanella gelidii</name>
    <dbReference type="NCBI Taxonomy" id="1642821"/>
    <lineage>
        <taxon>Bacteria</taxon>
        <taxon>Pseudomonadati</taxon>
        <taxon>Pseudomonadota</taxon>
        <taxon>Gammaproteobacteria</taxon>
        <taxon>Alteromonadales</taxon>
        <taxon>Shewanellaceae</taxon>
        <taxon>Shewanella</taxon>
    </lineage>
</organism>
<reference evidence="5" key="1">
    <citation type="journal article" date="2014" name="Int. J. Syst. Evol. Microbiol.">
        <title>Complete genome sequence of Corynebacterium casei LMG S-19264T (=DSM 44701T), isolated from a smear-ripened cheese.</title>
        <authorList>
            <consortium name="US DOE Joint Genome Institute (JGI-PGF)"/>
            <person name="Walter F."/>
            <person name="Albersmeier A."/>
            <person name="Kalinowski J."/>
            <person name="Ruckert C."/>
        </authorList>
    </citation>
    <scope>NUCLEOTIDE SEQUENCE</scope>
    <source>
        <strain evidence="5">JCM 30804</strain>
    </source>
</reference>
<comment type="caution">
    <text evidence="5">The sequence shown here is derived from an EMBL/GenBank/DDBJ whole genome shotgun (WGS) entry which is preliminary data.</text>
</comment>
<dbReference type="InterPro" id="IPR037061">
    <property type="entry name" value="Lytic_TGlycoase_superhlx_L_sf"/>
</dbReference>
<name>A0A917JX51_9GAMM</name>
<dbReference type="AlphaFoldDB" id="A0A917JX51"/>
<dbReference type="GO" id="GO:0008933">
    <property type="term" value="F:peptidoglycan lytic transglycosylase activity"/>
    <property type="evidence" value="ECO:0007669"/>
    <property type="project" value="InterPro"/>
</dbReference>
<dbReference type="InterPro" id="IPR008939">
    <property type="entry name" value="Lytic_TGlycosylase_superhlx_U"/>
</dbReference>